<keyword evidence="11" id="KW-1185">Reference proteome</keyword>
<dbReference type="AlphaFoldDB" id="A0A165ZJS7"/>
<feature type="region of interest" description="Disordered" evidence="7">
    <location>
        <begin position="145"/>
        <end position="211"/>
    </location>
</feature>
<dbReference type="PANTHER" id="PTHR18934">
    <property type="entry name" value="ATP-DEPENDENT RNA HELICASE"/>
    <property type="match status" value="1"/>
</dbReference>
<proteinExistence type="inferred from homology"/>
<evidence type="ECO:0000256" key="6">
    <source>
        <dbReference type="ARBA" id="ARBA00022840"/>
    </source>
</evidence>
<keyword evidence="6" id="KW-0067">ATP-binding</keyword>
<dbReference type="Pfam" id="PF00270">
    <property type="entry name" value="DEAD"/>
    <property type="match status" value="1"/>
</dbReference>
<comment type="similarity">
    <text evidence="1">Belongs to the DEAD box helicase family. DEAH subfamily.</text>
</comment>
<dbReference type="InterPro" id="IPR011545">
    <property type="entry name" value="DEAD/DEAH_box_helicase_dom"/>
</dbReference>
<dbReference type="InterPro" id="IPR048333">
    <property type="entry name" value="HA2_WH"/>
</dbReference>
<feature type="compositionally biased region" description="Acidic residues" evidence="7">
    <location>
        <begin position="168"/>
        <end position="180"/>
    </location>
</feature>
<dbReference type="SMART" id="SM00490">
    <property type="entry name" value="HELICc"/>
    <property type="match status" value="1"/>
</dbReference>
<feature type="compositionally biased region" description="Basic and acidic residues" evidence="7">
    <location>
        <begin position="185"/>
        <end position="199"/>
    </location>
</feature>
<feature type="compositionally biased region" description="Low complexity" evidence="7">
    <location>
        <begin position="377"/>
        <end position="387"/>
    </location>
</feature>
<dbReference type="PROSITE" id="PS51194">
    <property type="entry name" value="HELICASE_CTER"/>
    <property type="match status" value="1"/>
</dbReference>
<evidence type="ECO:0000256" key="7">
    <source>
        <dbReference type="SAM" id="MobiDB-lite"/>
    </source>
</evidence>
<dbReference type="CDD" id="cd18791">
    <property type="entry name" value="SF2_C_RHA"/>
    <property type="match status" value="1"/>
</dbReference>
<evidence type="ECO:0000313" key="10">
    <source>
        <dbReference type="EMBL" id="KZT34369.1"/>
    </source>
</evidence>
<reference evidence="10 11" key="1">
    <citation type="journal article" date="2016" name="Mol. Biol. Evol.">
        <title>Comparative Genomics of Early-Diverging Mushroom-Forming Fungi Provides Insights into the Origins of Lignocellulose Decay Capabilities.</title>
        <authorList>
            <person name="Nagy L.G."/>
            <person name="Riley R."/>
            <person name="Tritt A."/>
            <person name="Adam C."/>
            <person name="Daum C."/>
            <person name="Floudas D."/>
            <person name="Sun H."/>
            <person name="Yadav J.S."/>
            <person name="Pangilinan J."/>
            <person name="Larsson K.H."/>
            <person name="Matsuura K."/>
            <person name="Barry K."/>
            <person name="Labutti K."/>
            <person name="Kuo R."/>
            <person name="Ohm R.A."/>
            <person name="Bhattacharya S.S."/>
            <person name="Shirouzu T."/>
            <person name="Yoshinaga Y."/>
            <person name="Martin F.M."/>
            <person name="Grigoriev I.V."/>
            <person name="Hibbett D.S."/>
        </authorList>
    </citation>
    <scope>NUCLEOTIDE SEQUENCE [LARGE SCALE GENOMIC DNA]</scope>
    <source>
        <strain evidence="10 11">HHB10207 ss-3</strain>
    </source>
</reference>
<dbReference type="CDD" id="cd17982">
    <property type="entry name" value="DEXHc_DHX37"/>
    <property type="match status" value="1"/>
</dbReference>
<dbReference type="Gene3D" id="3.40.50.300">
    <property type="entry name" value="P-loop containing nucleotide triphosphate hydrolases"/>
    <property type="match status" value="3"/>
</dbReference>
<evidence type="ECO:0000256" key="4">
    <source>
        <dbReference type="ARBA" id="ARBA00022801"/>
    </source>
</evidence>
<dbReference type="InterPro" id="IPR014001">
    <property type="entry name" value="Helicase_ATP-bd"/>
</dbReference>
<dbReference type="SMART" id="SM00847">
    <property type="entry name" value="HA2"/>
    <property type="match status" value="1"/>
</dbReference>
<accession>A0A165ZJS7</accession>
<gene>
    <name evidence="10" type="ORF">SISSUDRAFT_1052927</name>
</gene>
<dbReference type="GO" id="GO:0003723">
    <property type="term" value="F:RNA binding"/>
    <property type="evidence" value="ECO:0007669"/>
    <property type="project" value="TreeGrafter"/>
</dbReference>
<sequence length="1279" mass="140794">MPPPQRVRHNARARQSTAGPSRKKRRLNEPVDENAATEFAEPIDPNAEILELKTKEDRENERKEKMKAEIIQASESKWSSKKKKRLESYINKKLKKDERLVLFQKLAASQAELPSSLSLHSSATLGTGKSLTHAERFAKVEDKQVRKAMDGVGKKGRRRRDNFSGDLGTDEDESEDEDGFGDSQGELRMKSPDVDAVERMDEEPAAVTPSVTQAVTQTVVEVGSALQRDANGNVIQPKIVKRKPKQKKFWGKQAARQQAAEESSDSFDSSDSANDSDSVSNEESEEEWGGIQWEDTGQMTTESRDVEAQETEETDDSDGGTEDEDSENEEEEEEDTPPTGKRKRGGFKEWAQKQVDLAKGYAPPSTSDTLSQDHDTPATPILTTPLPSYQLPRRKDAPAEEIKGPLGEVLSLPSSTFASFVQSQQASSSANNVVNVDRPVDIQAGRLLLPILSEEQPIMEAIRLNPVVIICGETGSGKTTQVPQFLYEAGFGTPGSDNPGMIGITQPRRVAAMSMAVRVGTELSLPSSRVSYQIRYDATVSPSTSIKFMTDGVLLRELAADFLLNKYSVVIVDEAHERSMNTDVLIGVLSRVVRLREDMWRNGKAGAKPLRLIIMSATLRITDFSENTTLFPSRPPILTIAARQHPVAIHFSRRTSSDYVNEAISKTTKIHCRLPPGGILIFMTGQNEITGICKSLESLFGRKAVEEKKRRSSSIMDRRKQLTGTEVGTNGTTAGVKPSQADVEVEELELGVENVEEISEDVDAAAPAEPDAEALDSDQEDDAEAMKDINLEHSDVPMHILPLYSLLSAEKQMRVFDAPPEDARLVVVATNVAETSLTIPGIKYVVDCGRAKERRYDENTGVQSFPITWISKASASQRAGRAGRTGPGHCYRLYSSAVFENYFEQFPKPEILRLPIEGVVLQMKSMQIDAVVNFPFPTPPDRIKLRKAQSVLTNLGALEASATTAADVGGTITDLGRAMSLFPLSPRYSKMLLLSRQQGCLPYMICVVAALSVGDPFLREENLGTSNAGPDGLDAEEMDSAGDDKEERRSQRRAFFASQQHHSALGKASSDIFRLLSVIGAYEYAGGGLRFCEEHFVRPKAMQEIHMLRQQLHNVLLVNFPNYDLAFPAKLPPPNDTQLKVLRQIITAGFIDTVAARRDVVEPKRATGAKFSTCKGVPYKAMGMDEDVFIHPSSVLFNQSPPAYVAFHEVIRSSRTFLKTLTVVNPAWLVKLGPSMCSYSKITHKGAVPQAKAATEGSFVTPHFGTDGWELPPIKQSNE</sequence>
<dbReference type="Pfam" id="PF00271">
    <property type="entry name" value="Helicase_C"/>
    <property type="match status" value="1"/>
</dbReference>
<feature type="compositionally biased region" description="Low complexity" evidence="7">
    <location>
        <begin position="253"/>
        <end position="279"/>
    </location>
</feature>
<feature type="compositionally biased region" description="Acidic residues" evidence="7">
    <location>
        <begin position="308"/>
        <end position="336"/>
    </location>
</feature>
<dbReference type="Pfam" id="PF04408">
    <property type="entry name" value="WHD_HA2"/>
    <property type="match status" value="1"/>
</dbReference>
<dbReference type="InterPro" id="IPR007502">
    <property type="entry name" value="Helicase-assoc_dom"/>
</dbReference>
<dbReference type="FunFam" id="3.40.50.300:FF:002693">
    <property type="entry name" value="Predicted protein"/>
    <property type="match status" value="1"/>
</dbReference>
<dbReference type="EC" id="3.6.4.13" evidence="2"/>
<evidence type="ECO:0000259" key="9">
    <source>
        <dbReference type="PROSITE" id="PS51194"/>
    </source>
</evidence>
<feature type="region of interest" description="Disordered" evidence="7">
    <location>
        <begin position="1"/>
        <end position="67"/>
    </location>
</feature>
<dbReference type="STRING" id="1314776.A0A165ZJS7"/>
<dbReference type="PANTHER" id="PTHR18934:SF99">
    <property type="entry name" value="ATP-DEPENDENT RNA HELICASE DHX37-RELATED"/>
    <property type="match status" value="1"/>
</dbReference>
<keyword evidence="3" id="KW-0547">Nucleotide-binding</keyword>
<dbReference type="FunFam" id="3.40.50.300:FF:001555">
    <property type="entry name" value="Putative ATP-dependent RNA helicase"/>
    <property type="match status" value="1"/>
</dbReference>
<feature type="region of interest" description="Disordered" evidence="7">
    <location>
        <begin position="1022"/>
        <end position="1051"/>
    </location>
</feature>
<protein>
    <recommendedName>
        <fullName evidence="2">RNA helicase</fullName>
        <ecNumber evidence="2">3.6.4.13</ecNumber>
    </recommendedName>
</protein>
<dbReference type="InterPro" id="IPR001650">
    <property type="entry name" value="Helicase_C-like"/>
</dbReference>
<dbReference type="Pfam" id="PF21010">
    <property type="entry name" value="HA2_C"/>
    <property type="match status" value="1"/>
</dbReference>
<dbReference type="PROSITE" id="PS00690">
    <property type="entry name" value="DEAH_ATP_HELICASE"/>
    <property type="match status" value="1"/>
</dbReference>
<dbReference type="Gene3D" id="1.20.120.1080">
    <property type="match status" value="1"/>
</dbReference>
<dbReference type="GO" id="GO:1990904">
    <property type="term" value="C:ribonucleoprotein complex"/>
    <property type="evidence" value="ECO:0007669"/>
    <property type="project" value="UniProtKB-ARBA"/>
</dbReference>
<dbReference type="GO" id="GO:0005730">
    <property type="term" value="C:nucleolus"/>
    <property type="evidence" value="ECO:0007669"/>
    <property type="project" value="TreeGrafter"/>
</dbReference>
<feature type="compositionally biased region" description="Basic and acidic residues" evidence="7">
    <location>
        <begin position="50"/>
        <end position="67"/>
    </location>
</feature>
<feature type="domain" description="Helicase ATP-binding" evidence="8">
    <location>
        <begin position="459"/>
        <end position="637"/>
    </location>
</feature>
<dbReference type="GO" id="GO:0016787">
    <property type="term" value="F:hydrolase activity"/>
    <property type="evidence" value="ECO:0007669"/>
    <property type="project" value="UniProtKB-KW"/>
</dbReference>
<dbReference type="PROSITE" id="PS51192">
    <property type="entry name" value="HELICASE_ATP_BIND_1"/>
    <property type="match status" value="1"/>
</dbReference>
<dbReference type="InterPro" id="IPR002464">
    <property type="entry name" value="DNA/RNA_helicase_DEAH_CS"/>
</dbReference>
<name>A0A165ZJS7_9AGAM</name>
<keyword evidence="5" id="KW-0347">Helicase</keyword>
<keyword evidence="4 10" id="KW-0378">Hydrolase</keyword>
<feature type="region of interest" description="Disordered" evidence="7">
    <location>
        <begin position="225"/>
        <end position="394"/>
    </location>
</feature>
<evidence type="ECO:0000256" key="3">
    <source>
        <dbReference type="ARBA" id="ARBA00022741"/>
    </source>
</evidence>
<dbReference type="InterPro" id="IPR011709">
    <property type="entry name" value="DEAD-box_helicase_OB_fold"/>
</dbReference>
<feature type="compositionally biased region" description="Acidic residues" evidence="7">
    <location>
        <begin position="770"/>
        <end position="782"/>
    </location>
</feature>
<evidence type="ECO:0000256" key="5">
    <source>
        <dbReference type="ARBA" id="ARBA00022806"/>
    </source>
</evidence>
<dbReference type="GO" id="GO:0005524">
    <property type="term" value="F:ATP binding"/>
    <property type="evidence" value="ECO:0007669"/>
    <property type="project" value="UniProtKB-KW"/>
</dbReference>
<feature type="compositionally biased region" description="Basic residues" evidence="7">
    <location>
        <begin position="1"/>
        <end position="12"/>
    </location>
</feature>
<feature type="region of interest" description="Disordered" evidence="7">
    <location>
        <begin position="763"/>
        <end position="782"/>
    </location>
</feature>
<dbReference type="SMART" id="SM00487">
    <property type="entry name" value="DEXDc"/>
    <property type="match status" value="1"/>
</dbReference>
<feature type="domain" description="Helicase C-terminal" evidence="9">
    <location>
        <begin position="747"/>
        <end position="927"/>
    </location>
</feature>
<dbReference type="EMBL" id="KV428185">
    <property type="protein sequence ID" value="KZT34369.1"/>
    <property type="molecule type" value="Genomic_DNA"/>
</dbReference>
<dbReference type="OrthoDB" id="10253254at2759"/>
<organism evidence="10 11">
    <name type="scientific">Sistotremastrum suecicum HHB10207 ss-3</name>
    <dbReference type="NCBI Taxonomy" id="1314776"/>
    <lineage>
        <taxon>Eukaryota</taxon>
        <taxon>Fungi</taxon>
        <taxon>Dikarya</taxon>
        <taxon>Basidiomycota</taxon>
        <taxon>Agaricomycotina</taxon>
        <taxon>Agaricomycetes</taxon>
        <taxon>Sistotremastrales</taxon>
        <taxon>Sistotremastraceae</taxon>
        <taxon>Sistotremastrum</taxon>
    </lineage>
</organism>
<evidence type="ECO:0000256" key="2">
    <source>
        <dbReference type="ARBA" id="ARBA00012552"/>
    </source>
</evidence>
<dbReference type="SUPFAM" id="SSF52540">
    <property type="entry name" value="P-loop containing nucleoside triphosphate hydrolases"/>
    <property type="match status" value="1"/>
</dbReference>
<dbReference type="GO" id="GO:0000462">
    <property type="term" value="P:maturation of SSU-rRNA from tricistronic rRNA transcript (SSU-rRNA, 5.8S rRNA, LSU-rRNA)"/>
    <property type="evidence" value="ECO:0007669"/>
    <property type="project" value="TreeGrafter"/>
</dbReference>
<evidence type="ECO:0000256" key="1">
    <source>
        <dbReference type="ARBA" id="ARBA00008792"/>
    </source>
</evidence>
<dbReference type="Proteomes" id="UP000076798">
    <property type="component" value="Unassembled WGS sequence"/>
</dbReference>
<dbReference type="Pfam" id="PF07717">
    <property type="entry name" value="OB_NTP_bind"/>
    <property type="match status" value="1"/>
</dbReference>
<evidence type="ECO:0000313" key="11">
    <source>
        <dbReference type="Proteomes" id="UP000076798"/>
    </source>
</evidence>
<dbReference type="GO" id="GO:0003724">
    <property type="term" value="F:RNA helicase activity"/>
    <property type="evidence" value="ECO:0007669"/>
    <property type="project" value="UniProtKB-EC"/>
</dbReference>
<feature type="compositionally biased region" description="Basic residues" evidence="7">
    <location>
        <begin position="239"/>
        <end position="250"/>
    </location>
</feature>
<dbReference type="InterPro" id="IPR027417">
    <property type="entry name" value="P-loop_NTPase"/>
</dbReference>
<evidence type="ECO:0000259" key="8">
    <source>
        <dbReference type="PROSITE" id="PS51192"/>
    </source>
</evidence>